<dbReference type="CDD" id="cd16295">
    <property type="entry name" value="TTHA0252-CPSF-like_MBL-fold"/>
    <property type="match status" value="1"/>
</dbReference>
<dbReference type="Gene3D" id="3.40.50.10890">
    <property type="match status" value="1"/>
</dbReference>
<dbReference type="InterPro" id="IPR001279">
    <property type="entry name" value="Metallo-B-lactamas"/>
</dbReference>
<protein>
    <submittedName>
        <fullName evidence="4">Metallo-beta-lactamase family protein, RNA-specific</fullName>
    </submittedName>
</protein>
<dbReference type="InterPro" id="IPR036866">
    <property type="entry name" value="RibonucZ/Hydroxyglut_hydro"/>
</dbReference>
<dbReference type="GO" id="GO:0004521">
    <property type="term" value="F:RNA endonuclease activity"/>
    <property type="evidence" value="ECO:0007669"/>
    <property type="project" value="TreeGrafter"/>
</dbReference>
<gene>
    <name evidence="4" type="ORF">BIP78_1095</name>
</gene>
<evidence type="ECO:0000256" key="1">
    <source>
        <dbReference type="ARBA" id="ARBA00022801"/>
    </source>
</evidence>
<name>A0A410FV85_BIPS1</name>
<evidence type="ECO:0000313" key="5">
    <source>
        <dbReference type="Proteomes" id="UP000287233"/>
    </source>
</evidence>
<evidence type="ECO:0000259" key="2">
    <source>
        <dbReference type="SMART" id="SM00849"/>
    </source>
</evidence>
<dbReference type="PROSITE" id="PS51257">
    <property type="entry name" value="PROKAR_LIPOPROTEIN"/>
    <property type="match status" value="1"/>
</dbReference>
<dbReference type="GO" id="GO:0016787">
    <property type="term" value="F:hydrolase activity"/>
    <property type="evidence" value="ECO:0007669"/>
    <property type="project" value="UniProtKB-KW"/>
</dbReference>
<dbReference type="InterPro" id="IPR011108">
    <property type="entry name" value="RMMBL"/>
</dbReference>
<dbReference type="Proteomes" id="UP000287233">
    <property type="component" value="Chromosome"/>
</dbReference>
<feature type="domain" description="Beta-Casp" evidence="3">
    <location>
        <begin position="236"/>
        <end position="360"/>
    </location>
</feature>
<evidence type="ECO:0000313" key="4">
    <source>
        <dbReference type="EMBL" id="QAA76861.1"/>
    </source>
</evidence>
<dbReference type="PANTHER" id="PTHR11203:SF37">
    <property type="entry name" value="INTEGRATOR COMPLEX SUBUNIT 11"/>
    <property type="match status" value="1"/>
</dbReference>
<dbReference type="Pfam" id="PF00753">
    <property type="entry name" value="Lactamase_B"/>
    <property type="match status" value="1"/>
</dbReference>
<organism evidence="4 5">
    <name type="scientific">Bipolaricaulis sibiricus</name>
    <dbReference type="NCBI Taxonomy" id="2501609"/>
    <lineage>
        <taxon>Bacteria</taxon>
        <taxon>Candidatus Bipolaricaulota</taxon>
        <taxon>Candidatus Bipolaricaulia</taxon>
        <taxon>Candidatus Bipolaricaulales</taxon>
        <taxon>Candidatus Bipolaricaulaceae</taxon>
        <taxon>Candidatus Bipolaricaulis</taxon>
    </lineage>
</organism>
<dbReference type="AlphaFoldDB" id="A0A410FV85"/>
<accession>A0A410FV85</accession>
<dbReference type="Pfam" id="PF07521">
    <property type="entry name" value="RMMBL"/>
    <property type="match status" value="1"/>
</dbReference>
<evidence type="ECO:0000259" key="3">
    <source>
        <dbReference type="SMART" id="SM01027"/>
    </source>
</evidence>
<reference evidence="5" key="1">
    <citation type="submission" date="2018-12" db="EMBL/GenBank/DDBJ databases">
        <title>Complete genome sequence of an uncultured bacterium of the candidate phylum Bipolaricaulota.</title>
        <authorList>
            <person name="Kadnikov V.V."/>
            <person name="Mardanov A.V."/>
            <person name="Beletsky A.V."/>
            <person name="Frank Y.A."/>
            <person name="Karnachuk O.V."/>
            <person name="Ravin N.V."/>
        </authorList>
    </citation>
    <scope>NUCLEOTIDE SEQUENCE [LARGE SCALE GENOMIC DNA]</scope>
</reference>
<dbReference type="SMART" id="SM00849">
    <property type="entry name" value="Lactamase_B"/>
    <property type="match status" value="1"/>
</dbReference>
<dbReference type="SUPFAM" id="SSF56281">
    <property type="entry name" value="Metallo-hydrolase/oxidoreductase"/>
    <property type="match status" value="1"/>
</dbReference>
<feature type="domain" description="Metallo-beta-lactamase" evidence="2">
    <location>
        <begin position="13"/>
        <end position="231"/>
    </location>
</feature>
<keyword evidence="1" id="KW-0378">Hydrolase</keyword>
<sequence length="442" mass="48715">MKLTFAGAAGTVTGSCFHVETDGQQILVDCGMFQGLPELEERNCAPFPFDPKEVDWVLLTHGHLDHLGLIPRLVREGFRGRGACTPPTRDIAHVMLMDAARIQEEEGEAALYTAADAVAAVDLFQTPLEYGEELRLGGDVRVRFHDAGHILGAASVELRAEGKTVVFSGDLGNRGKPLVEDPSYPPKADVVVLESTYGDREHPPVEESVTQLRNVIVDTLDAGGNVVIPSFALERTQEVLYLLFRMWRERSIPACRIFLDSPLATQATRIFERYTERFPAPARRLFQKREDPFDFELLEYTLTRQASKKIGENSGAIIIAGSGMCTGGRILYHLRDNLPRPESALVFVGYQAVGTLGREIEDGASRVEVLGSIVPVRASVHKIEGLSAHADLPILVDWTLHADPSEVFLVHGEPPAFGSLAQRLASHRLRPHVAEWYEAVTL</sequence>
<proteinExistence type="predicted"/>
<dbReference type="InterPro" id="IPR022712">
    <property type="entry name" value="Beta_Casp"/>
</dbReference>
<dbReference type="Pfam" id="PF10996">
    <property type="entry name" value="Beta-Casp"/>
    <property type="match status" value="1"/>
</dbReference>
<dbReference type="EMBL" id="CP034928">
    <property type="protein sequence ID" value="QAA76861.1"/>
    <property type="molecule type" value="Genomic_DNA"/>
</dbReference>
<dbReference type="KEGG" id="bih:BIP78_1095"/>
<dbReference type="InterPro" id="IPR050698">
    <property type="entry name" value="MBL"/>
</dbReference>
<dbReference type="Gene3D" id="3.60.15.10">
    <property type="entry name" value="Ribonuclease Z/Hydroxyacylglutathione hydrolase-like"/>
    <property type="match status" value="1"/>
</dbReference>
<dbReference type="SMART" id="SM01027">
    <property type="entry name" value="Beta-Casp"/>
    <property type="match status" value="1"/>
</dbReference>
<dbReference type="PANTHER" id="PTHR11203">
    <property type="entry name" value="CLEAVAGE AND POLYADENYLATION SPECIFICITY FACTOR FAMILY MEMBER"/>
    <property type="match status" value="1"/>
</dbReference>